<dbReference type="AlphaFoldDB" id="A0A1E7LZ16"/>
<dbReference type="RefSeq" id="WP_070200152.1">
    <property type="nucleotide sequence ID" value="NZ_LJGZ01000010.1"/>
</dbReference>
<evidence type="ECO:0000313" key="3">
    <source>
        <dbReference type="Proteomes" id="UP000175971"/>
    </source>
</evidence>
<gene>
    <name evidence="2" type="ORF">AN221_06060</name>
</gene>
<comment type="caution">
    <text evidence="2">The sequence shown here is derived from an EMBL/GenBank/DDBJ whole genome shotgun (WGS) entry which is preliminary data.</text>
</comment>
<proteinExistence type="predicted"/>
<dbReference type="EMBL" id="LJGZ01000010">
    <property type="protein sequence ID" value="OEV21441.1"/>
    <property type="molecule type" value="Genomic_DNA"/>
</dbReference>
<keyword evidence="3" id="KW-1185">Reference proteome</keyword>
<evidence type="ECO:0008006" key="4">
    <source>
        <dbReference type="Google" id="ProtNLM"/>
    </source>
</evidence>
<accession>A0A1E7LZ16</accession>
<feature type="transmembrane region" description="Helical" evidence="1">
    <location>
        <begin position="31"/>
        <end position="55"/>
    </location>
</feature>
<name>A0A1E7LZ16_9ACTN</name>
<reference evidence="2 3" key="1">
    <citation type="journal article" date="2016" name="Front. Microbiol.">
        <title>Comparative Genomics Analysis of Streptomyces Species Reveals Their Adaptation to the Marine Environment and Their Diversity at the Genomic Level.</title>
        <authorList>
            <person name="Tian X."/>
            <person name="Zhang Z."/>
            <person name="Yang T."/>
            <person name="Chen M."/>
            <person name="Li J."/>
            <person name="Chen F."/>
            <person name="Yang J."/>
            <person name="Li W."/>
            <person name="Zhang B."/>
            <person name="Zhang Z."/>
            <person name="Wu J."/>
            <person name="Zhang C."/>
            <person name="Long L."/>
            <person name="Xiao J."/>
        </authorList>
    </citation>
    <scope>NUCLEOTIDE SEQUENCE [LARGE SCALE GENOMIC DNA]</scope>
    <source>
        <strain evidence="2 3">SCSIO M10372</strain>
    </source>
</reference>
<dbReference type="Proteomes" id="UP000175971">
    <property type="component" value="Unassembled WGS sequence"/>
</dbReference>
<evidence type="ECO:0000313" key="2">
    <source>
        <dbReference type="EMBL" id="OEV21441.1"/>
    </source>
</evidence>
<keyword evidence="1" id="KW-1133">Transmembrane helix</keyword>
<dbReference type="PATRIC" id="fig|518642.7.peg.1170"/>
<sequence length="76" mass="7670">MTRRVDGPGPVGNVPGGRGVVGAAAGMALGFAGWFGGFGAFLVVGALGALGWFAGHLADRGTALREFLDELAGRRR</sequence>
<protein>
    <recommendedName>
        <fullName evidence="4">DUF2273 domain-containing protein</fullName>
    </recommendedName>
</protein>
<evidence type="ECO:0000256" key="1">
    <source>
        <dbReference type="SAM" id="Phobius"/>
    </source>
</evidence>
<organism evidence="2 3">
    <name type="scientific">Streptomyces nanshensis</name>
    <dbReference type="NCBI Taxonomy" id="518642"/>
    <lineage>
        <taxon>Bacteria</taxon>
        <taxon>Bacillati</taxon>
        <taxon>Actinomycetota</taxon>
        <taxon>Actinomycetes</taxon>
        <taxon>Kitasatosporales</taxon>
        <taxon>Streptomycetaceae</taxon>
        <taxon>Streptomyces</taxon>
    </lineage>
</organism>
<keyword evidence="1" id="KW-0812">Transmembrane</keyword>
<keyword evidence="1" id="KW-0472">Membrane</keyword>